<keyword evidence="1" id="KW-0472">Membrane</keyword>
<feature type="transmembrane region" description="Helical" evidence="1">
    <location>
        <begin position="257"/>
        <end position="276"/>
    </location>
</feature>
<dbReference type="Pfam" id="PF06779">
    <property type="entry name" value="MFS_4"/>
    <property type="match status" value="1"/>
</dbReference>
<name>A9HWG0_BORPD</name>
<feature type="transmembrane region" description="Helical" evidence="1">
    <location>
        <begin position="80"/>
        <end position="99"/>
    </location>
</feature>
<reference evidence="2 3" key="1">
    <citation type="journal article" date="2008" name="BMC Genomics">
        <title>The missing link: Bordetella petrii is endowed with both the metabolic versatility of environmental bacteria and virulence traits of pathogenic Bordetellae.</title>
        <authorList>
            <person name="Gross R."/>
            <person name="Guzman C.A."/>
            <person name="Sebaihia M."/>
            <person name="Martins Dos Santos V.A."/>
            <person name="Pieper D.H."/>
            <person name="Koebnik R."/>
            <person name="Lechner M."/>
            <person name="Bartels D."/>
            <person name="Buhrmester J."/>
            <person name="Choudhuri J.V."/>
            <person name="Ebensen T."/>
            <person name="Gaigalat L."/>
            <person name="Herrmann S."/>
            <person name="Khachane A.N."/>
            <person name="Larisch C."/>
            <person name="Link S."/>
            <person name="Linke B."/>
            <person name="Meyer F."/>
            <person name="Mormann S."/>
            <person name="Nakunst D."/>
            <person name="Rueckert C."/>
            <person name="Schneiker-Bekel S."/>
            <person name="Schulze K."/>
            <person name="Vorhoelter F.J."/>
            <person name="Yevsa T."/>
            <person name="Engle J.T."/>
            <person name="Goldman W.E."/>
            <person name="Puehler A."/>
            <person name="Goebel U.B."/>
            <person name="Goesmann A."/>
            <person name="Bloecker H."/>
            <person name="Kaiser O."/>
            <person name="Martinez-Arias R."/>
        </authorList>
    </citation>
    <scope>NUCLEOTIDE SEQUENCE [LARGE SCALE GENOMIC DNA]</scope>
    <source>
        <strain evidence="3">ATCC BAA-461 / DSM 12804 / CCUG 43448 / CIP 107267 / Se-1111R</strain>
    </source>
</reference>
<accession>A9HWG0</accession>
<keyword evidence="3" id="KW-1185">Reference proteome</keyword>
<feature type="transmembrane region" description="Helical" evidence="1">
    <location>
        <begin position="225"/>
        <end position="245"/>
    </location>
</feature>
<dbReference type="eggNOG" id="COG2814">
    <property type="taxonomic scope" value="Bacteria"/>
</dbReference>
<dbReference type="Gene3D" id="1.20.1250.20">
    <property type="entry name" value="MFS general substrate transporter like domains"/>
    <property type="match status" value="2"/>
</dbReference>
<dbReference type="InterPro" id="IPR036259">
    <property type="entry name" value="MFS_trans_sf"/>
</dbReference>
<evidence type="ECO:0000313" key="3">
    <source>
        <dbReference type="Proteomes" id="UP000001225"/>
    </source>
</evidence>
<feature type="transmembrane region" description="Helical" evidence="1">
    <location>
        <begin position="372"/>
        <end position="392"/>
    </location>
</feature>
<evidence type="ECO:0000256" key="1">
    <source>
        <dbReference type="SAM" id="Phobius"/>
    </source>
</evidence>
<dbReference type="SUPFAM" id="SSF103473">
    <property type="entry name" value="MFS general substrate transporter"/>
    <property type="match status" value="1"/>
</dbReference>
<evidence type="ECO:0000313" key="2">
    <source>
        <dbReference type="EMBL" id="CAP40480.1"/>
    </source>
</evidence>
<feature type="transmembrane region" description="Helical" evidence="1">
    <location>
        <begin position="312"/>
        <end position="334"/>
    </location>
</feature>
<keyword evidence="1" id="KW-0812">Transmembrane</keyword>
<feature type="transmembrane region" description="Helical" evidence="1">
    <location>
        <begin position="141"/>
        <end position="162"/>
    </location>
</feature>
<protein>
    <submittedName>
        <fullName evidence="2">Probable MFS permease</fullName>
    </submittedName>
</protein>
<feature type="transmembrane region" description="Helical" evidence="1">
    <location>
        <begin position="111"/>
        <end position="129"/>
    </location>
</feature>
<dbReference type="InterPro" id="IPR010645">
    <property type="entry name" value="MFS_4"/>
</dbReference>
<feature type="transmembrane region" description="Helical" evidence="1">
    <location>
        <begin position="346"/>
        <end position="366"/>
    </location>
</feature>
<sequence length="396" mass="39740">MPAASIPRSSFPLLLAWPGLLALAVAMGIGRFAFTPLWPLMAQDAGLSLAQGGWLASANYAGYLLGALAAVAFPIRRLRAGLLGSLAAAGLLTLAMGQLDGMAAWLALRLAAGYASAYTFICVAAWRPVPAGDPREGPVMNWTYAGVGIGIAASGLACLVLMQQGASADASWRALGVLALAASAMVAAALVRAPAPAPAARATPAKHAAHGISQASPGGERGARWLVLHYGLFGMGYIVPATFLPAMAKAQVSDPAVFGWVWPCFGAAAAVSCLLAPRLARGRNERHIWRAAQLLMAAGMAAPALLDSLGATALAALLVGGTFVVITQAGMQAARRSAGGNAARAAAAMTAAFALGQILGPLAAAWAARHGIGLPAVLAASAALLAAGALALPQRA</sequence>
<dbReference type="STRING" id="94624.Bpet0149"/>
<feature type="transmembrane region" description="Helical" evidence="1">
    <location>
        <begin position="52"/>
        <end position="73"/>
    </location>
</feature>
<dbReference type="PANTHER" id="PTHR23537">
    <property type="match status" value="1"/>
</dbReference>
<dbReference type="AlphaFoldDB" id="A9HWG0"/>
<feature type="transmembrane region" description="Helical" evidence="1">
    <location>
        <begin position="288"/>
        <end position="306"/>
    </location>
</feature>
<organism evidence="2 3">
    <name type="scientific">Bordetella petrii (strain ATCC BAA-461 / DSM 12804 / CCUG 43448 / CIP 107267 / Se-1111R)</name>
    <dbReference type="NCBI Taxonomy" id="340100"/>
    <lineage>
        <taxon>Bacteria</taxon>
        <taxon>Pseudomonadati</taxon>
        <taxon>Pseudomonadota</taxon>
        <taxon>Betaproteobacteria</taxon>
        <taxon>Burkholderiales</taxon>
        <taxon>Alcaligenaceae</taxon>
        <taxon>Bordetella</taxon>
    </lineage>
</organism>
<dbReference type="GO" id="GO:0005886">
    <property type="term" value="C:plasma membrane"/>
    <property type="evidence" value="ECO:0007669"/>
    <property type="project" value="TreeGrafter"/>
</dbReference>
<dbReference type="PANTHER" id="PTHR23537:SF1">
    <property type="entry name" value="SUGAR TRANSPORTER"/>
    <property type="match status" value="1"/>
</dbReference>
<dbReference type="Proteomes" id="UP000001225">
    <property type="component" value="Chromosome"/>
</dbReference>
<dbReference type="EMBL" id="AM902716">
    <property type="protein sequence ID" value="CAP40480.1"/>
    <property type="molecule type" value="Genomic_DNA"/>
</dbReference>
<gene>
    <name evidence="2" type="ordered locus">Bpet0149</name>
</gene>
<feature type="transmembrane region" description="Helical" evidence="1">
    <location>
        <begin position="174"/>
        <end position="191"/>
    </location>
</feature>
<keyword evidence="1" id="KW-1133">Transmembrane helix</keyword>
<proteinExistence type="predicted"/>
<dbReference type="KEGG" id="bpt:Bpet0149"/>